<evidence type="ECO:0000313" key="2">
    <source>
        <dbReference type="EMBL" id="MEZ6853786.1"/>
    </source>
</evidence>
<dbReference type="EMBL" id="JBFSOO010000006">
    <property type="protein sequence ID" value="MEZ6853786.1"/>
    <property type="molecule type" value="Genomic_DNA"/>
</dbReference>
<dbReference type="RefSeq" id="WP_026364617.1">
    <property type="nucleotide sequence ID" value="NZ_CP192219.1"/>
</dbReference>
<keyword evidence="1" id="KW-0547">Nucleotide-binding</keyword>
<dbReference type="PIRSF" id="PIRSF036409">
    <property type="entry name" value="EutP_PduV"/>
    <property type="match status" value="1"/>
</dbReference>
<keyword evidence="3" id="KW-1185">Reference proteome</keyword>
<accession>A0ABV4JTD5</accession>
<comment type="similarity">
    <text evidence="1">Belongs to the EutP/PduV family.</text>
</comment>
<dbReference type="PANTHER" id="PTHR40453">
    <property type="entry name" value="PROTEIN YOEF"/>
    <property type="match status" value="1"/>
</dbReference>
<gene>
    <name evidence="2" type="ORF">AB2Z07_09615</name>
</gene>
<protein>
    <submittedName>
        <fullName evidence="2">EutP/PduV family microcompartment system protein</fullName>
    </submittedName>
</protein>
<evidence type="ECO:0000256" key="1">
    <source>
        <dbReference type="PIRNR" id="PIRNR036409"/>
    </source>
</evidence>
<name>A0ABV4JTD5_9BACT</name>
<dbReference type="PANTHER" id="PTHR40453:SF1">
    <property type="entry name" value="PROTEIN YOEF"/>
    <property type="match status" value="1"/>
</dbReference>
<reference evidence="2 3" key="1">
    <citation type="submission" date="2024-07" db="EMBL/GenBank/DDBJ databases">
        <title>Active virus-host system and metabolic interactions in a Lokiarchaeon culture.</title>
        <authorList>
            <person name="Ponce Toledo R.I."/>
            <person name="Rodrigues Oliveira T."/>
            <person name="Schleper C."/>
        </authorList>
    </citation>
    <scope>NUCLEOTIDE SEQUENCE [LARGE SCALE GENOMIC DNA]</scope>
    <source>
        <strain evidence="2 3">B35</strain>
    </source>
</reference>
<comment type="caution">
    <text evidence="2">The sequence shown here is derived from an EMBL/GenBank/DDBJ whole genome shotgun (WGS) entry which is preliminary data.</text>
</comment>
<sequence length="152" mass="16319">MSSKRVMFIGATGCGKSALAQALEGQVRSGRSAQEVVYGKKTIDVPSEYLEHPWMFQSLIAIAQNNASHVVFVVGQGNTASAGSPGLGNVFTCPVVGVVTTDCNSSEGTERCFGELARLGVPEPYFVVNPNEQVDRSLAEYLFDVEQSEELR</sequence>
<dbReference type="InterPro" id="IPR012381">
    <property type="entry name" value="EutP_PduV"/>
</dbReference>
<dbReference type="SUPFAM" id="SSF52540">
    <property type="entry name" value="P-loop containing nucleoside triphosphate hydrolases"/>
    <property type="match status" value="1"/>
</dbReference>
<proteinExistence type="inferred from homology"/>
<dbReference type="Proteomes" id="UP001568358">
    <property type="component" value="Unassembled WGS sequence"/>
</dbReference>
<evidence type="ECO:0000313" key="3">
    <source>
        <dbReference type="Proteomes" id="UP001568358"/>
    </source>
</evidence>
<dbReference type="InterPro" id="IPR027417">
    <property type="entry name" value="P-loop_NTPase"/>
</dbReference>
<dbReference type="Pfam" id="PF10662">
    <property type="entry name" value="PduV-EutP"/>
    <property type="match status" value="1"/>
</dbReference>
<organism evidence="2 3">
    <name type="scientific">Halodesulfovibrio aestuarii</name>
    <dbReference type="NCBI Taxonomy" id="126333"/>
    <lineage>
        <taxon>Bacteria</taxon>
        <taxon>Pseudomonadati</taxon>
        <taxon>Thermodesulfobacteriota</taxon>
        <taxon>Desulfovibrionia</taxon>
        <taxon>Desulfovibrionales</taxon>
        <taxon>Desulfovibrionaceae</taxon>
        <taxon>Halodesulfovibrio</taxon>
    </lineage>
</organism>